<dbReference type="RefSeq" id="WP_076627265.1">
    <property type="nucleotide sequence ID" value="NZ_CP019312.1"/>
</dbReference>
<feature type="region of interest" description="Disordered" evidence="1">
    <location>
        <begin position="1"/>
        <end position="58"/>
    </location>
</feature>
<feature type="compositionally biased region" description="Basic and acidic residues" evidence="1">
    <location>
        <begin position="34"/>
        <end position="58"/>
    </location>
</feature>
<evidence type="ECO:0000313" key="2">
    <source>
        <dbReference type="EMBL" id="APX11403.1"/>
    </source>
</evidence>
<gene>
    <name evidence="2" type="ORF">BWR18_06705</name>
</gene>
<sequence length="58" mass="6520">MSTPINLNKARKARARAEKKARADANAVSFGLTKAEKDRVKDANKRAKRDLDGKRKRP</sequence>
<dbReference type="KEGG" id="tom:BWR18_06705"/>
<dbReference type="OrthoDB" id="7192657at2"/>
<name>A0A1P8MTT4_9RHOB</name>
<evidence type="ECO:0000256" key="1">
    <source>
        <dbReference type="SAM" id="MobiDB-lite"/>
    </source>
</evidence>
<dbReference type="InterPro" id="IPR025227">
    <property type="entry name" value="DUF4169"/>
</dbReference>
<keyword evidence="3" id="KW-1185">Reference proteome</keyword>
<accession>A0A1P8MTT4</accession>
<protein>
    <submittedName>
        <fullName evidence="2">DUF4169 domain-containing protein</fullName>
    </submittedName>
</protein>
<dbReference type="AlphaFoldDB" id="A0A1P8MTT4"/>
<dbReference type="EMBL" id="CP019312">
    <property type="protein sequence ID" value="APX11403.1"/>
    <property type="molecule type" value="Genomic_DNA"/>
</dbReference>
<organism evidence="2 3">
    <name type="scientific">Tateyamaria omphalii</name>
    <dbReference type="NCBI Taxonomy" id="299262"/>
    <lineage>
        <taxon>Bacteria</taxon>
        <taxon>Pseudomonadati</taxon>
        <taxon>Pseudomonadota</taxon>
        <taxon>Alphaproteobacteria</taxon>
        <taxon>Rhodobacterales</taxon>
        <taxon>Roseobacteraceae</taxon>
        <taxon>Tateyamaria</taxon>
    </lineage>
</organism>
<dbReference type="Pfam" id="PF13770">
    <property type="entry name" value="DUF4169"/>
    <property type="match status" value="1"/>
</dbReference>
<proteinExistence type="predicted"/>
<evidence type="ECO:0000313" key="3">
    <source>
        <dbReference type="Proteomes" id="UP000186336"/>
    </source>
</evidence>
<dbReference type="Proteomes" id="UP000186336">
    <property type="component" value="Chromosome"/>
</dbReference>
<dbReference type="STRING" id="299262.BWR18_06705"/>
<reference evidence="2 3" key="1">
    <citation type="submission" date="2017-01" db="EMBL/GenBank/DDBJ databases">
        <title>Complete genome of Tateyamaria omphalii DOK1-4 isolated from seawater in Dokdo.</title>
        <authorList>
            <person name="Kim J.H."/>
            <person name="Chi W.-J."/>
        </authorList>
    </citation>
    <scope>NUCLEOTIDE SEQUENCE [LARGE SCALE GENOMIC DNA]</scope>
    <source>
        <strain evidence="2 3">DOK1-4</strain>
    </source>
</reference>